<dbReference type="Pfam" id="PF13692">
    <property type="entry name" value="Glyco_trans_1_4"/>
    <property type="match status" value="1"/>
</dbReference>
<evidence type="ECO:0000313" key="3">
    <source>
        <dbReference type="Proteomes" id="UP001326110"/>
    </source>
</evidence>
<dbReference type="Proteomes" id="UP001326110">
    <property type="component" value="Chromosome"/>
</dbReference>
<dbReference type="EMBL" id="CP140152">
    <property type="protein sequence ID" value="WQH05527.1"/>
    <property type="molecule type" value="Genomic_DNA"/>
</dbReference>
<keyword evidence="3" id="KW-1185">Reference proteome</keyword>
<protein>
    <submittedName>
        <fullName evidence="2">Glycosyltransferase</fullName>
        <ecNumber evidence="2">2.4.-.-</ecNumber>
    </submittedName>
</protein>
<dbReference type="RefSeq" id="WP_084670044.1">
    <property type="nucleotide sequence ID" value="NZ_CP140152.1"/>
</dbReference>
<keyword evidence="1 2" id="KW-0808">Transferase</keyword>
<organism evidence="2 3">
    <name type="scientific">Duganella zoogloeoides</name>
    <dbReference type="NCBI Taxonomy" id="75659"/>
    <lineage>
        <taxon>Bacteria</taxon>
        <taxon>Pseudomonadati</taxon>
        <taxon>Pseudomonadota</taxon>
        <taxon>Betaproteobacteria</taxon>
        <taxon>Burkholderiales</taxon>
        <taxon>Oxalobacteraceae</taxon>
        <taxon>Telluria group</taxon>
        <taxon>Duganella</taxon>
    </lineage>
</organism>
<gene>
    <name evidence="2" type="ORF">SR858_04075</name>
</gene>
<keyword evidence="2" id="KW-0328">Glycosyltransferase</keyword>
<evidence type="ECO:0000313" key="2">
    <source>
        <dbReference type="EMBL" id="WQH05527.1"/>
    </source>
</evidence>
<evidence type="ECO:0000256" key="1">
    <source>
        <dbReference type="ARBA" id="ARBA00022679"/>
    </source>
</evidence>
<dbReference type="GO" id="GO:0016757">
    <property type="term" value="F:glycosyltransferase activity"/>
    <property type="evidence" value="ECO:0007669"/>
    <property type="project" value="UniProtKB-KW"/>
</dbReference>
<proteinExistence type="predicted"/>
<dbReference type="GeneID" id="43164664"/>
<dbReference type="PANTHER" id="PTHR46401">
    <property type="entry name" value="GLYCOSYLTRANSFERASE WBBK-RELATED"/>
    <property type="match status" value="1"/>
</dbReference>
<name>A0ABZ0Y295_9BURK</name>
<reference evidence="2 3" key="1">
    <citation type="submission" date="2023-11" db="EMBL/GenBank/DDBJ databases">
        <title>MicrobeMod: A computational toolkit for identifying prokaryotic methylation and restriction-modification with nanopore sequencing.</title>
        <authorList>
            <person name="Crits-Christoph A."/>
            <person name="Kang S.C."/>
            <person name="Lee H."/>
            <person name="Ostrov N."/>
        </authorList>
    </citation>
    <scope>NUCLEOTIDE SEQUENCE [LARGE SCALE GENOMIC DNA]</scope>
    <source>
        <strain evidence="2 3">ATCC 25935</strain>
    </source>
</reference>
<dbReference type="SUPFAM" id="SSF53756">
    <property type="entry name" value="UDP-Glycosyltransferase/glycogen phosphorylase"/>
    <property type="match status" value="1"/>
</dbReference>
<dbReference type="PANTHER" id="PTHR46401:SF2">
    <property type="entry name" value="GLYCOSYLTRANSFERASE WBBK-RELATED"/>
    <property type="match status" value="1"/>
</dbReference>
<sequence length="422" mass="47506">MKVALISTLYPYPADVGKKVVMTGMIRFFCETISPENFFLVHPITDSSVQNSQRFKNCTYSLPSGARKLINIFLHTAILRKKSIQESLFFSKNVTAQLQKIIDDIDADIIVFDTIRMGQYLPLLDTGRARNVLYLEDLFSVRYQSMIRALNLPEMKSFNPLGNFEKHVPTVLRPYIKKFSFVQKLLLSYESRLVAKSESSQAKSFPDNLLINRAEAQLLSSWGGRGVHVFPPYISSNVRPYERTWKQSPTFVFLGGLDVPHNAVSLESFIDLHLPGIVKVIPNVMIRVIGKNPAASLLELVKKFPANVRIEGYVESLDDVLHSACAMLVPLLFGSGVKLKTIDALSYGLPIIATDFGVEGVAVSAANEDCIVENDLSKYGSWMAKLLDQDFNHGISRNSYQLYLRSYADQSIKARYKQIFDI</sequence>
<accession>A0ABZ0Y295</accession>
<dbReference type="Gene3D" id="3.40.50.2000">
    <property type="entry name" value="Glycogen Phosphorylase B"/>
    <property type="match status" value="1"/>
</dbReference>
<dbReference type="EC" id="2.4.-.-" evidence="2"/>